<comment type="caution">
    <text evidence="1">The sequence shown here is derived from an EMBL/GenBank/DDBJ whole genome shotgun (WGS) entry which is preliminary data.</text>
</comment>
<organism evidence="1 2">
    <name type="scientific">Gulo gulo</name>
    <name type="common">Wolverine</name>
    <name type="synonym">Gluton</name>
    <dbReference type="NCBI Taxonomy" id="48420"/>
    <lineage>
        <taxon>Eukaryota</taxon>
        <taxon>Metazoa</taxon>
        <taxon>Chordata</taxon>
        <taxon>Craniata</taxon>
        <taxon>Vertebrata</taxon>
        <taxon>Euteleostomi</taxon>
        <taxon>Mammalia</taxon>
        <taxon>Eutheria</taxon>
        <taxon>Laurasiatheria</taxon>
        <taxon>Carnivora</taxon>
        <taxon>Caniformia</taxon>
        <taxon>Musteloidea</taxon>
        <taxon>Mustelidae</taxon>
        <taxon>Guloninae</taxon>
        <taxon>Gulo</taxon>
    </lineage>
</organism>
<proteinExistence type="predicted"/>
<dbReference type="EMBL" id="CYRY02025109">
    <property type="protein sequence ID" value="VCW98311.1"/>
    <property type="molecule type" value="Genomic_DNA"/>
</dbReference>
<dbReference type="AlphaFoldDB" id="A0A9X9LWW4"/>
<evidence type="ECO:0000313" key="1">
    <source>
        <dbReference type="EMBL" id="VCW98311.1"/>
    </source>
</evidence>
<dbReference type="Proteomes" id="UP000269945">
    <property type="component" value="Unassembled WGS sequence"/>
</dbReference>
<evidence type="ECO:0000313" key="2">
    <source>
        <dbReference type="Proteomes" id="UP000269945"/>
    </source>
</evidence>
<gene>
    <name evidence="1" type="ORF">BN2614_LOCUS8</name>
</gene>
<accession>A0A9X9LWW4</accession>
<reference evidence="1 2" key="1">
    <citation type="submission" date="2018-10" db="EMBL/GenBank/DDBJ databases">
        <authorList>
            <person name="Ekblom R."/>
            <person name="Jareborg N."/>
        </authorList>
    </citation>
    <scope>NUCLEOTIDE SEQUENCE [LARGE SCALE GENOMIC DNA]</scope>
    <source>
        <tissue evidence="1">Muscle</tissue>
    </source>
</reference>
<name>A0A9X9LWW4_GULGU</name>
<keyword evidence="2" id="KW-1185">Reference proteome</keyword>
<protein>
    <submittedName>
        <fullName evidence="1">Uncharacterized protein</fullName>
    </submittedName>
</protein>
<sequence>MKSLVQSKLRVLSKGLPTFFTFIRFLTSMDFLMSGEL</sequence>